<proteinExistence type="inferred from homology"/>
<dbReference type="RefSeq" id="WP_270687042.1">
    <property type="nucleotide sequence ID" value="NZ_JAQFWQ010000050.1"/>
</dbReference>
<keyword evidence="6" id="KW-1185">Reference proteome</keyword>
<evidence type="ECO:0000313" key="6">
    <source>
        <dbReference type="Proteomes" id="UP001527866"/>
    </source>
</evidence>
<evidence type="ECO:0000256" key="3">
    <source>
        <dbReference type="ARBA" id="ARBA00022679"/>
    </source>
</evidence>
<evidence type="ECO:0000256" key="2">
    <source>
        <dbReference type="ARBA" id="ARBA00022676"/>
    </source>
</evidence>
<accession>A0ABT4U682</accession>
<gene>
    <name evidence="5" type="ORF">O4J56_17560</name>
</gene>
<sequence>MPIIRAASYAATLAWRHLRSEPARAPLLALRVLPSPLRRAVRGAAARGGPLVRAYALADAGDTAGAARTARHACSGAAPGRTARMAALALAVRDTALADELAGALPPGRRRATLERRSALLSGRAVAAGPDPQVVEPVRPPSLTVARGRRTLRDGAVNGGRSAQIGACVLHLVTNALPHTNAGYTQRTHRIAVAQREAGLDAQVATRAGYPVSAGVPDPRPRVVVDGVPYHRLMPWAAPADDGAELRAGLRLAGRLADRLEPDVLHAASNHRNGRLALELGRARGLPVVYEVRGFLEESWLSRDPSRSTGDAFYQAERAHETACMRGADLVVTLGEAMRADIAARGVPDERILVVPNAVAASFLEPLPDGAPVREALGIAPEAFVAGTTTSCYGYEGLDALLDAVAVLRGRGTDAHALVVGDGPELPALRRRAAEAGLEGAAHFTGRVPAERVRAHHAALDVFAVPRRDERVCRLVTPLKPVEAMAGGLPVVASDLPALRELVEPGGAGALVPPGDHGALADALGALAEDPAERARLGARAHAAVGRDRTWAAAAERYSDAYAVFTGFSGPSRV</sequence>
<dbReference type="Pfam" id="PF13579">
    <property type="entry name" value="Glyco_trans_4_4"/>
    <property type="match status" value="1"/>
</dbReference>
<evidence type="ECO:0000313" key="5">
    <source>
        <dbReference type="EMBL" id="MDA2812454.1"/>
    </source>
</evidence>
<dbReference type="Pfam" id="PF13692">
    <property type="entry name" value="Glyco_trans_1_4"/>
    <property type="match status" value="1"/>
</dbReference>
<dbReference type="SUPFAM" id="SSF53756">
    <property type="entry name" value="UDP-Glycosyltransferase/glycogen phosphorylase"/>
    <property type="match status" value="1"/>
</dbReference>
<dbReference type="Gene3D" id="3.40.50.2000">
    <property type="entry name" value="Glycogen Phosphorylase B"/>
    <property type="match status" value="2"/>
</dbReference>
<comment type="similarity">
    <text evidence="1">Belongs to the glycosyltransferase group 1 family. Glycosyltransferase 4 subfamily.</text>
</comment>
<protein>
    <submittedName>
        <fullName evidence="5">Glycosyltransferase family 4 protein</fullName>
    </submittedName>
</protein>
<keyword evidence="3" id="KW-0808">Transferase</keyword>
<keyword evidence="2" id="KW-0328">Glycosyltransferase</keyword>
<dbReference type="InterPro" id="IPR028098">
    <property type="entry name" value="Glyco_trans_4-like_N"/>
</dbReference>
<dbReference type="Proteomes" id="UP001527866">
    <property type="component" value="Unassembled WGS sequence"/>
</dbReference>
<name>A0ABT4U682_9ACTN</name>
<evidence type="ECO:0000256" key="1">
    <source>
        <dbReference type="ARBA" id="ARBA00009481"/>
    </source>
</evidence>
<dbReference type="EMBL" id="JAQFWQ010000050">
    <property type="protein sequence ID" value="MDA2812454.1"/>
    <property type="molecule type" value="Genomic_DNA"/>
</dbReference>
<dbReference type="CDD" id="cd03794">
    <property type="entry name" value="GT4_WbuB-like"/>
    <property type="match status" value="1"/>
</dbReference>
<dbReference type="PANTHER" id="PTHR12526">
    <property type="entry name" value="GLYCOSYLTRANSFERASE"/>
    <property type="match status" value="1"/>
</dbReference>
<feature type="domain" description="Glycosyltransferase subfamily 4-like N-terminal" evidence="4">
    <location>
        <begin position="183"/>
        <end position="357"/>
    </location>
</feature>
<organism evidence="5 6">
    <name type="scientific">Nocardiopsis endophytica</name>
    <dbReference type="NCBI Taxonomy" id="3018445"/>
    <lineage>
        <taxon>Bacteria</taxon>
        <taxon>Bacillati</taxon>
        <taxon>Actinomycetota</taxon>
        <taxon>Actinomycetes</taxon>
        <taxon>Streptosporangiales</taxon>
        <taxon>Nocardiopsidaceae</taxon>
        <taxon>Nocardiopsis</taxon>
    </lineage>
</organism>
<reference evidence="5 6" key="1">
    <citation type="submission" date="2023-01" db="EMBL/GenBank/DDBJ databases">
        <title>Draft genome sequence of Nocardiopsis sp. RSe5-2 isolated from halophytes.</title>
        <authorList>
            <person name="Duangmal K."/>
            <person name="Chantavorakit T."/>
        </authorList>
    </citation>
    <scope>NUCLEOTIDE SEQUENCE [LARGE SCALE GENOMIC DNA]</scope>
    <source>
        <strain evidence="5 6">RSe5-2</strain>
    </source>
</reference>
<comment type="caution">
    <text evidence="5">The sequence shown here is derived from an EMBL/GenBank/DDBJ whole genome shotgun (WGS) entry which is preliminary data.</text>
</comment>
<dbReference type="PANTHER" id="PTHR12526:SF640">
    <property type="entry name" value="COLANIC ACID BIOSYNTHESIS GLYCOSYLTRANSFERASE WCAL-RELATED"/>
    <property type="match status" value="1"/>
</dbReference>
<evidence type="ECO:0000259" key="4">
    <source>
        <dbReference type="Pfam" id="PF13579"/>
    </source>
</evidence>